<feature type="transmembrane region" description="Helical" evidence="1">
    <location>
        <begin position="33"/>
        <end position="51"/>
    </location>
</feature>
<dbReference type="EMBL" id="AVBF01000014">
    <property type="protein sequence ID" value="KGP73377.1"/>
    <property type="molecule type" value="Genomic_DNA"/>
</dbReference>
<keyword evidence="1" id="KW-0472">Membrane</keyword>
<protein>
    <submittedName>
        <fullName evidence="2">Uncharacterized protein</fullName>
    </submittedName>
</protein>
<dbReference type="RefSeq" id="WP_036817798.1">
    <property type="nucleotide sequence ID" value="NZ_AVBF01000014.1"/>
</dbReference>
<sequence>MPKVIKILIAAISILVALYSHISGNYEISFPSLIQWITGFIIGAMAIWSIVDLSKKRKGTLVSFSCSLLL</sequence>
<comment type="caution">
    <text evidence="2">The sequence shown here is derived from an EMBL/GenBank/DDBJ whole genome shotgun (WGS) entry which is preliminary data.</text>
</comment>
<keyword evidence="1" id="KW-1133">Transmembrane helix</keyword>
<evidence type="ECO:0000256" key="1">
    <source>
        <dbReference type="SAM" id="Phobius"/>
    </source>
</evidence>
<evidence type="ECO:0000313" key="2">
    <source>
        <dbReference type="EMBL" id="KGP73377.1"/>
    </source>
</evidence>
<reference evidence="2 3" key="1">
    <citation type="journal article" date="2015" name="Stand. Genomic Sci.">
        <title>High quality draft genome sequence of the moderately halophilic bacterium Pontibacillus yanchengensis Y32(T) and comparison among Pontibacillus genomes.</title>
        <authorList>
            <person name="Huang J."/>
            <person name="Qiao Z.X."/>
            <person name="Tang J.W."/>
            <person name="Wang G."/>
        </authorList>
    </citation>
    <scope>NUCLEOTIDE SEQUENCE [LARGE SCALE GENOMIC DNA]</scope>
    <source>
        <strain evidence="2 3">Y32</strain>
    </source>
</reference>
<evidence type="ECO:0000313" key="3">
    <source>
        <dbReference type="Proteomes" id="UP000030147"/>
    </source>
</evidence>
<dbReference type="AlphaFoldDB" id="A0A0A2TC59"/>
<proteinExistence type="predicted"/>
<name>A0A0A2TC59_9BACI</name>
<organism evidence="2 3">
    <name type="scientific">Pontibacillus yanchengensis Y32</name>
    <dbReference type="NCBI Taxonomy" id="1385514"/>
    <lineage>
        <taxon>Bacteria</taxon>
        <taxon>Bacillati</taxon>
        <taxon>Bacillota</taxon>
        <taxon>Bacilli</taxon>
        <taxon>Bacillales</taxon>
        <taxon>Bacillaceae</taxon>
        <taxon>Pontibacillus</taxon>
    </lineage>
</organism>
<dbReference type="Proteomes" id="UP000030147">
    <property type="component" value="Unassembled WGS sequence"/>
</dbReference>
<gene>
    <name evidence="2" type="ORF">N782_05375</name>
</gene>
<keyword evidence="1" id="KW-0812">Transmembrane</keyword>
<keyword evidence="3" id="KW-1185">Reference proteome</keyword>
<accession>A0A0A2TC59</accession>